<dbReference type="Proteomes" id="UP000431533">
    <property type="component" value="Unassembled WGS sequence"/>
</dbReference>
<evidence type="ECO:0000259" key="4">
    <source>
        <dbReference type="Pfam" id="PF02538"/>
    </source>
</evidence>
<feature type="domain" description="Hydantoinase/oxoprolinase N-terminal" evidence="5">
    <location>
        <begin position="6"/>
        <end position="218"/>
    </location>
</feature>
<dbReference type="InterPro" id="IPR045079">
    <property type="entry name" value="Oxoprolinase-like"/>
</dbReference>
<dbReference type="Pfam" id="PF05378">
    <property type="entry name" value="Hydant_A_N"/>
    <property type="match status" value="1"/>
</dbReference>
<dbReference type="GO" id="GO:0005829">
    <property type="term" value="C:cytosol"/>
    <property type="evidence" value="ECO:0007669"/>
    <property type="project" value="TreeGrafter"/>
</dbReference>
<dbReference type="RefSeq" id="XP_031008663.1">
    <property type="nucleotide sequence ID" value="XM_031146710.1"/>
</dbReference>
<evidence type="ECO:0000259" key="5">
    <source>
        <dbReference type="Pfam" id="PF05378"/>
    </source>
</evidence>
<comment type="caution">
    <text evidence="6">The sequence shown here is derived from an EMBL/GenBank/DDBJ whole genome shotgun (WGS) entry which is preliminary data.</text>
</comment>
<dbReference type="InterPro" id="IPR002821">
    <property type="entry name" value="Hydantoinase_A"/>
</dbReference>
<dbReference type="OrthoDB" id="3643at2759"/>
<dbReference type="Pfam" id="PF01968">
    <property type="entry name" value="Hydantoinase_A"/>
    <property type="match status" value="1"/>
</dbReference>
<evidence type="ECO:0000259" key="3">
    <source>
        <dbReference type="Pfam" id="PF01968"/>
    </source>
</evidence>
<feature type="domain" description="Hydantoinase B/oxoprolinase" evidence="4">
    <location>
        <begin position="732"/>
        <end position="866"/>
    </location>
</feature>
<evidence type="ECO:0000313" key="6">
    <source>
        <dbReference type="EMBL" id="TVY29876.1"/>
    </source>
</evidence>
<gene>
    <name evidence="6" type="ORF">LHYA1_G001730</name>
</gene>
<evidence type="ECO:0000256" key="2">
    <source>
        <dbReference type="SAM" id="MobiDB-lite"/>
    </source>
</evidence>
<feature type="domain" description="Hydantoinase B/oxoprolinase" evidence="4">
    <location>
        <begin position="902"/>
        <end position="1297"/>
    </location>
</feature>
<sequence>MPESVKITIDRGGTFCDVWASISDGREIMFKLLSVDPSSYEDALTEAVRRVLELLTGQPVAPGTLLDGSSIEWIRVGTTVATNALLERKGERFAFLTTRGFKDVCLIGNQTRPKLFDLNIRRPGVLYDKVVPISGRVTIEDYVLNPYPCNHDFSDTALVKTASGDVVRIIEDLDEDHTRRQLVELKSAGYKSLGVCFVHSHIFPDHERRVAELAREIGFDFVTISSDLSQQVKFVNRANSACADAYLARTVRDFVDGFSGNFSIQPQRLEFMQSDGGLVSSSKFSGLKAILSGPAGGVVAIAKTCYDEKEGTPIIGFDMGGTSTDVSRFERSFEHVFDTTISGTTIAAPMLDVKTIAAGGGSILQWKNKMFVVGPESAGAHPGPACYRKGGPLTITDANLLLGRLVPEQFPSIFGPNANEALDTAVVKEGFKHLTIEINSDTGLSFTPEDVAAGFIQMADETMSRPIRNITEARGHALNSHNLVSFGGAGGQHACSIARNLGIPRIIIHKYSSILSAYGIGLASVVSDQSVAVSYTASAKTLPSILEKLATLRKQAEDDLIAQGIKPSFIQYENYASLRYEGSDTNISVLQPRDNDFVKAFVDQHRREFAFELAGRPIVVDTIRVRGTGNMDMAKVKESLFDELGSISTNVSQSPFTAVHRTFLDGAWKSIPRLYLSELEVGTRFSGPALILDATQTILIESGSIVSILKSHIVIDRPESKRSSGEDCEVVNPVQLTMFAHRFMSIAEQMGHTLQRIAISTSIKERLDFSCAIFSPDGKLVANAPHVPVHLGSMQYAIQWQHEHWKGRLNPGDVLLTNHPETGGTHLPDLTVITPAFHAETKQIIFYVASRGHHTDIGGIGITSSKYQAIFDRLLLASSGIASAASWFYRATICFNADLTDLVAPDATELWQEGIAIKAMKLVSNGVFEEESIRKVFLAVADLPGCSSTRRLNDNISDLKAQIAANQKGLNLISELCRSYSLPYVQFYMRSIQQNAELAIREYLQRVYSRFNGKALQAIDYYDDGTPVVVKITIDPETGFAHFDFTGTGEETYSNMNAPPSITSSAIMYSLRAMIDSDIPLNEGCLAPIRVTIPPSTVLNPSDAVAISGSTIASQRVTDLILKAFQACAASQGCANSLGWGMGGKDADTGHVRPGWNYGESIGGGSGAGPGWHGTSGVHVHSTNTKITDPEIIEKRTPVLVRRYEIREGSGGVGEFQGGCGIVREIEARVDLKFSVVSTRRTYSPYGMAGGGDGSVGRNFVWRTGGRKVSIGGMAVVNVKAGESIEINTPGGGGYGQLPQGEEVEDRLDTRPTPTFQA</sequence>
<dbReference type="PANTHER" id="PTHR11365">
    <property type="entry name" value="5-OXOPROLINASE RELATED"/>
    <property type="match status" value="1"/>
</dbReference>
<protein>
    <recommendedName>
        <fullName evidence="8">5-oxoprolinase</fullName>
    </recommendedName>
</protein>
<dbReference type="PANTHER" id="PTHR11365:SF26">
    <property type="entry name" value="5-OXOPROLINASE"/>
    <property type="match status" value="1"/>
</dbReference>
<accession>A0A8H8U328</accession>
<dbReference type="GO" id="GO:0006749">
    <property type="term" value="P:glutathione metabolic process"/>
    <property type="evidence" value="ECO:0007669"/>
    <property type="project" value="TreeGrafter"/>
</dbReference>
<feature type="domain" description="Hydantoinase A/oxoprolinase" evidence="3">
    <location>
        <begin position="237"/>
        <end position="528"/>
    </location>
</feature>
<name>A0A8H8U328_9HELO</name>
<organism evidence="6 7">
    <name type="scientific">Lachnellula hyalina</name>
    <dbReference type="NCBI Taxonomy" id="1316788"/>
    <lineage>
        <taxon>Eukaryota</taxon>
        <taxon>Fungi</taxon>
        <taxon>Dikarya</taxon>
        <taxon>Ascomycota</taxon>
        <taxon>Pezizomycotina</taxon>
        <taxon>Leotiomycetes</taxon>
        <taxon>Helotiales</taxon>
        <taxon>Lachnaceae</taxon>
        <taxon>Lachnellula</taxon>
    </lineage>
</organism>
<evidence type="ECO:0000256" key="1">
    <source>
        <dbReference type="ARBA" id="ARBA00010403"/>
    </source>
</evidence>
<feature type="region of interest" description="Disordered" evidence="2">
    <location>
        <begin position="1288"/>
        <end position="1318"/>
    </location>
</feature>
<dbReference type="Pfam" id="PF02538">
    <property type="entry name" value="Hydantoinase_B"/>
    <property type="match status" value="2"/>
</dbReference>
<dbReference type="EMBL" id="QGMH01000013">
    <property type="protein sequence ID" value="TVY29876.1"/>
    <property type="molecule type" value="Genomic_DNA"/>
</dbReference>
<dbReference type="InterPro" id="IPR008040">
    <property type="entry name" value="Hydant_A_N"/>
</dbReference>
<evidence type="ECO:0000313" key="7">
    <source>
        <dbReference type="Proteomes" id="UP000431533"/>
    </source>
</evidence>
<comment type="similarity">
    <text evidence="1">Belongs to the oxoprolinase family.</text>
</comment>
<dbReference type="InterPro" id="IPR003692">
    <property type="entry name" value="Hydantoinase_B"/>
</dbReference>
<dbReference type="GO" id="GO:0017168">
    <property type="term" value="F:5-oxoprolinase (ATP-hydrolyzing) activity"/>
    <property type="evidence" value="ECO:0007669"/>
    <property type="project" value="TreeGrafter"/>
</dbReference>
<proteinExistence type="inferred from homology"/>
<evidence type="ECO:0008006" key="8">
    <source>
        <dbReference type="Google" id="ProtNLM"/>
    </source>
</evidence>
<keyword evidence="7" id="KW-1185">Reference proteome</keyword>
<dbReference type="GeneID" id="41981928"/>
<reference evidence="6 7" key="1">
    <citation type="submission" date="2018-05" db="EMBL/GenBank/DDBJ databases">
        <title>Genome sequencing and assembly of the regulated plant pathogen Lachnellula willkommii and related sister species for the development of diagnostic species identification markers.</title>
        <authorList>
            <person name="Giroux E."/>
            <person name="Bilodeau G."/>
        </authorList>
    </citation>
    <scope>NUCLEOTIDE SEQUENCE [LARGE SCALE GENOMIC DNA]</scope>
    <source>
        <strain evidence="6 7">CBS 185.66</strain>
    </source>
</reference>